<gene>
    <name evidence="1" type="ORF">VI08_09550</name>
</gene>
<organism evidence="1 2">
    <name type="scientific">Luteibacter yeojuensis</name>
    <dbReference type="NCBI Taxonomy" id="345309"/>
    <lineage>
        <taxon>Bacteria</taxon>
        <taxon>Pseudomonadati</taxon>
        <taxon>Pseudomonadota</taxon>
        <taxon>Gammaproteobacteria</taxon>
        <taxon>Lysobacterales</taxon>
        <taxon>Rhodanobacteraceae</taxon>
        <taxon>Luteibacter</taxon>
    </lineage>
</organism>
<evidence type="ECO:0000313" key="2">
    <source>
        <dbReference type="Proteomes" id="UP000033651"/>
    </source>
</evidence>
<accession>A0A0F3KU70</accession>
<dbReference type="Proteomes" id="UP000033651">
    <property type="component" value="Unassembled WGS sequence"/>
</dbReference>
<evidence type="ECO:0000313" key="1">
    <source>
        <dbReference type="EMBL" id="KJV34815.1"/>
    </source>
</evidence>
<sequence length="183" mass="19079">MGTVSASPIFNNTAHVTGAKFGLDSYGNNGALSFQNGGATLMDTYQMGNGATISGTLAYLNGNYTETLSGSAQLSDMKIDASFNSANFGQVHLNYQASPGVALGIDIDTNNLVKGHAVTTLYDSGGWKVQARSDIGGGSWGPTDQASIMVTHSGPQPQYFSFAVGKSQDRGIYFEGGVNIPFD</sequence>
<dbReference type="AlphaFoldDB" id="A0A0F3KU70"/>
<dbReference type="EMBL" id="JZRB01000018">
    <property type="protein sequence ID" value="KJV34815.1"/>
    <property type="molecule type" value="Genomic_DNA"/>
</dbReference>
<dbReference type="PATRIC" id="fig|345309.4.peg.1145"/>
<proteinExistence type="predicted"/>
<comment type="caution">
    <text evidence="1">The sequence shown here is derived from an EMBL/GenBank/DDBJ whole genome shotgun (WGS) entry which is preliminary data.</text>
</comment>
<name>A0A0F3KU70_9GAMM</name>
<reference evidence="1 2" key="1">
    <citation type="submission" date="2015-03" db="EMBL/GenBank/DDBJ databases">
        <title>Draft genome sequence of Luteibacter yeojuensis strain SU11.</title>
        <authorList>
            <person name="Sulaiman J."/>
            <person name="Priya K."/>
            <person name="Chan K.-G."/>
        </authorList>
    </citation>
    <scope>NUCLEOTIDE SEQUENCE [LARGE SCALE GENOMIC DNA]</scope>
    <source>
        <strain evidence="1 2">SU11</strain>
    </source>
</reference>
<keyword evidence="2" id="KW-1185">Reference proteome</keyword>
<protein>
    <submittedName>
        <fullName evidence="1">Uncharacterized protein</fullName>
    </submittedName>
</protein>